<sequence length="295" mass="31878">MPGLLSQLDALRQRLTVIPSQARNGGHGDDKSLVQILRKVCAVAREADANNVPDLTNIVDKAQKILDKGINLAYNSPAGYYDFLPSFAHADESAPVVKDSLAMSIDEQFCAIFFRSQISSRSSCLALCGAGGWKNRDPVIHYYLLNTDNPLEGGGSFDPGLGGIANALALDEDRKLIFVGDKDRVKSFAWPQNPSDVHPLDDLPGVHTLQTSSHHGPISVLSNGRIVRAGKGSALMWIINDLETHGPNYVIIGEGEDYADDCLRDNDDGDAIELSSGSRAHEKIFFAVKTLKPGV</sequence>
<reference evidence="1 2" key="1">
    <citation type="journal article" date="2012" name="Appl. Environ. Microbiol.">
        <title>Short-read sequencing for genomic analysis of the brown rot fungus Fibroporia radiculosa.</title>
        <authorList>
            <person name="Tang J.D."/>
            <person name="Perkins A.D."/>
            <person name="Sonstegard T.S."/>
            <person name="Schroeder S.G."/>
            <person name="Burgess S.C."/>
            <person name="Diehl S.V."/>
        </authorList>
    </citation>
    <scope>NUCLEOTIDE SEQUENCE [LARGE SCALE GENOMIC DNA]</scope>
    <source>
        <strain evidence="1 2">TFFH 294</strain>
    </source>
</reference>
<name>J4H0R2_9APHY</name>
<keyword evidence="2" id="KW-1185">Reference proteome</keyword>
<organism evidence="1 2">
    <name type="scientific">Fibroporia radiculosa</name>
    <dbReference type="NCBI Taxonomy" id="599839"/>
    <lineage>
        <taxon>Eukaryota</taxon>
        <taxon>Fungi</taxon>
        <taxon>Dikarya</taxon>
        <taxon>Basidiomycota</taxon>
        <taxon>Agaricomycotina</taxon>
        <taxon>Agaricomycetes</taxon>
        <taxon>Polyporales</taxon>
        <taxon>Fibroporiaceae</taxon>
        <taxon>Fibroporia</taxon>
    </lineage>
</organism>
<dbReference type="RefSeq" id="XP_012178077.1">
    <property type="nucleotide sequence ID" value="XM_012322687.1"/>
</dbReference>
<dbReference type="Proteomes" id="UP000006352">
    <property type="component" value="Unassembled WGS sequence"/>
</dbReference>
<dbReference type="GeneID" id="24093705"/>
<protein>
    <submittedName>
        <fullName evidence="1">Uncharacterized protein</fullName>
    </submittedName>
</protein>
<dbReference type="EMBL" id="HE796900">
    <property type="protein sequence ID" value="CCL98794.1"/>
    <property type="molecule type" value="Genomic_DNA"/>
</dbReference>
<evidence type="ECO:0000313" key="1">
    <source>
        <dbReference type="EMBL" id="CCL98794.1"/>
    </source>
</evidence>
<dbReference type="AlphaFoldDB" id="J4H0R2"/>
<accession>J4H0R2</accession>
<dbReference type="InParanoid" id="J4H0R2"/>
<proteinExistence type="predicted"/>
<dbReference type="HOGENOM" id="CLU_943450_0_0_1"/>
<evidence type="ECO:0000313" key="2">
    <source>
        <dbReference type="Proteomes" id="UP000006352"/>
    </source>
</evidence>
<dbReference type="OrthoDB" id="548949at2759"/>
<gene>
    <name evidence="1" type="ORF">FIBRA_00799</name>
</gene>